<keyword evidence="2" id="KW-1185">Reference proteome</keyword>
<feature type="non-terminal residue" evidence="1">
    <location>
        <position position="1"/>
    </location>
</feature>
<dbReference type="Proteomes" id="UP000016929">
    <property type="component" value="Unassembled WGS sequence"/>
</dbReference>
<protein>
    <submittedName>
        <fullName evidence="1">Uncharacterized protein</fullName>
    </submittedName>
</protein>
<dbReference type="AlphaFoldDB" id="N1RXZ0"/>
<evidence type="ECO:0000313" key="2">
    <source>
        <dbReference type="Proteomes" id="UP000016929"/>
    </source>
</evidence>
<dbReference type="HOGENOM" id="CLU_2729109_0_0_1"/>
<name>N1RXZ0_FUSC4</name>
<evidence type="ECO:0000313" key="1">
    <source>
        <dbReference type="EMBL" id="EMT70251.1"/>
    </source>
</evidence>
<gene>
    <name evidence="1" type="ORF">FOC4_g10008697</name>
</gene>
<dbReference type="EMBL" id="KB726324">
    <property type="protein sequence ID" value="EMT70251.1"/>
    <property type="molecule type" value="Genomic_DNA"/>
</dbReference>
<accession>N1RXZ0</accession>
<sequence length="72" mass="7865">SSVADRIEPRDATIPAVSVHLRRAAHVLCHAALQSLPSRFLRDQSWLSRVGYPGSGGDPNTSRRRAIFATIV</sequence>
<organism evidence="1 2">
    <name type="scientific">Fusarium oxysporum f. sp. cubense (strain race 4)</name>
    <name type="common">Panama disease fungus</name>
    <dbReference type="NCBI Taxonomy" id="2502994"/>
    <lineage>
        <taxon>Eukaryota</taxon>
        <taxon>Fungi</taxon>
        <taxon>Dikarya</taxon>
        <taxon>Ascomycota</taxon>
        <taxon>Pezizomycotina</taxon>
        <taxon>Sordariomycetes</taxon>
        <taxon>Hypocreomycetidae</taxon>
        <taxon>Hypocreales</taxon>
        <taxon>Nectriaceae</taxon>
        <taxon>Fusarium</taxon>
        <taxon>Fusarium oxysporum species complex</taxon>
    </lineage>
</organism>
<reference evidence="2" key="2">
    <citation type="journal article" date="2014" name="PLoS ONE">
        <title>Genome and Transcriptome Analysis of the Fungal Pathogen Fusarium oxysporum f. sp. cubense Causing Banana Vascular Wilt Disease.</title>
        <authorList>
            <person name="Guo L."/>
            <person name="Han L."/>
            <person name="Yang L."/>
            <person name="Zeng H."/>
            <person name="Fan D."/>
            <person name="Zhu Y."/>
            <person name="Feng Y."/>
            <person name="Wang G."/>
            <person name="Peng C."/>
            <person name="Jiang X."/>
            <person name="Zhou D."/>
            <person name="Ni P."/>
            <person name="Liang C."/>
            <person name="Liu L."/>
            <person name="Wang J."/>
            <person name="Mao C."/>
            <person name="Fang X."/>
            <person name="Peng M."/>
            <person name="Huang J."/>
        </authorList>
    </citation>
    <scope>NUCLEOTIDE SEQUENCE [LARGE SCALE GENOMIC DNA]</scope>
    <source>
        <strain evidence="2">race 4</strain>
    </source>
</reference>
<proteinExistence type="predicted"/>
<reference evidence="2" key="1">
    <citation type="submission" date="2012-09" db="EMBL/GenBank/DDBJ databases">
        <title>Genome sequencing and comparative transcriptomics of race 1 and race 4 of banana pathogen: Fusarium oxysporum f. sp. cubense.</title>
        <authorList>
            <person name="Fang X."/>
            <person name="Huang J."/>
        </authorList>
    </citation>
    <scope>NUCLEOTIDE SEQUENCE [LARGE SCALE GENOMIC DNA]</scope>
    <source>
        <strain evidence="2">race 4</strain>
    </source>
</reference>